<evidence type="ECO:0000313" key="7">
    <source>
        <dbReference type="Proteomes" id="UP000192761"/>
    </source>
</evidence>
<comment type="similarity">
    <text evidence="5">Belongs to the YciB family.</text>
</comment>
<proteinExistence type="inferred from homology"/>
<evidence type="ECO:0000313" key="6">
    <source>
        <dbReference type="EMBL" id="SMC28296.1"/>
    </source>
</evidence>
<dbReference type="InterPro" id="IPR006008">
    <property type="entry name" value="YciB"/>
</dbReference>
<dbReference type="HAMAP" id="MF_00189">
    <property type="entry name" value="YciB"/>
    <property type="match status" value="1"/>
</dbReference>
<feature type="transmembrane region" description="Helical" evidence="5">
    <location>
        <begin position="50"/>
        <end position="69"/>
    </location>
</feature>
<dbReference type="PANTHER" id="PTHR36917">
    <property type="entry name" value="INTRACELLULAR SEPTATION PROTEIN A-RELATED"/>
    <property type="match status" value="1"/>
</dbReference>
<dbReference type="GO" id="GO:0005886">
    <property type="term" value="C:plasma membrane"/>
    <property type="evidence" value="ECO:0007669"/>
    <property type="project" value="UniProtKB-SubCell"/>
</dbReference>
<sequence length="183" mass="20897">MKFLFDLLAVLLFFGAYLITKDIYIATEVAMVTAALQVGFVYLRHRKVETMLLISSGMILVLGALTLYLHNPLFIKFKPTAVYWLFAIVLGGSWLLRGKNLIKLMLEKQLAMPDLIWTRLNWAWATFFLLLGVLNLFVALRFTEAQWVNFKAYGTTGLIFAFAIAQSIYLARHVQELPGQTKE</sequence>
<keyword evidence="5" id="KW-0997">Cell inner membrane</keyword>
<comment type="subcellular location">
    <subcellularLocation>
        <location evidence="5">Cell inner membrane</location>
        <topology evidence="5">Multi-pass membrane protein</topology>
    </subcellularLocation>
</comment>
<comment type="function">
    <text evidence="5">Plays a role in cell envelope biogenesis, maintenance of cell envelope integrity and membrane homeostasis.</text>
</comment>
<keyword evidence="2 5" id="KW-0812">Transmembrane</keyword>
<evidence type="ECO:0000256" key="2">
    <source>
        <dbReference type="ARBA" id="ARBA00022692"/>
    </source>
</evidence>
<keyword evidence="7" id="KW-1185">Reference proteome</keyword>
<keyword evidence="3 5" id="KW-1133">Transmembrane helix</keyword>
<dbReference type="STRING" id="1121001.SAMN02745857_03198"/>
<dbReference type="Proteomes" id="UP000192761">
    <property type="component" value="Unassembled WGS sequence"/>
</dbReference>
<keyword evidence="1 5" id="KW-1003">Cell membrane</keyword>
<feature type="transmembrane region" description="Helical" evidence="5">
    <location>
        <begin position="119"/>
        <end position="140"/>
    </location>
</feature>
<gene>
    <name evidence="5" type="primary">yciB</name>
    <name evidence="6" type="ORF">SAMN02745857_03198</name>
</gene>
<protein>
    <recommendedName>
        <fullName evidence="5">Inner membrane-spanning protein YciB</fullName>
    </recommendedName>
</protein>
<organism evidence="6 7">
    <name type="scientific">Andreprevotia lacus DSM 23236</name>
    <dbReference type="NCBI Taxonomy" id="1121001"/>
    <lineage>
        <taxon>Bacteria</taxon>
        <taxon>Pseudomonadati</taxon>
        <taxon>Pseudomonadota</taxon>
        <taxon>Betaproteobacteria</taxon>
        <taxon>Neisseriales</taxon>
        <taxon>Chitinibacteraceae</taxon>
        <taxon>Andreprevotia</taxon>
    </lineage>
</organism>
<evidence type="ECO:0000256" key="4">
    <source>
        <dbReference type="ARBA" id="ARBA00023136"/>
    </source>
</evidence>
<evidence type="ECO:0000256" key="3">
    <source>
        <dbReference type="ARBA" id="ARBA00022989"/>
    </source>
</evidence>
<feature type="transmembrane region" description="Helical" evidence="5">
    <location>
        <begin position="25"/>
        <end position="43"/>
    </location>
</feature>
<feature type="transmembrane region" description="Helical" evidence="5">
    <location>
        <begin position="152"/>
        <end position="171"/>
    </location>
</feature>
<evidence type="ECO:0000256" key="1">
    <source>
        <dbReference type="ARBA" id="ARBA00022475"/>
    </source>
</evidence>
<dbReference type="OrthoDB" id="9788219at2"/>
<feature type="transmembrane region" description="Helical" evidence="5">
    <location>
        <begin position="81"/>
        <end position="98"/>
    </location>
</feature>
<dbReference type="Pfam" id="PF04279">
    <property type="entry name" value="IspA"/>
    <property type="match status" value="1"/>
</dbReference>
<keyword evidence="4 5" id="KW-0472">Membrane</keyword>
<dbReference type="PANTHER" id="PTHR36917:SF1">
    <property type="entry name" value="INNER MEMBRANE-SPANNING PROTEIN YCIB"/>
    <property type="match status" value="1"/>
</dbReference>
<accession>A0A1W1XWI8</accession>
<dbReference type="EMBL" id="FWXD01000021">
    <property type="protein sequence ID" value="SMC28296.1"/>
    <property type="molecule type" value="Genomic_DNA"/>
</dbReference>
<dbReference type="AlphaFoldDB" id="A0A1W1XWI8"/>
<evidence type="ECO:0000256" key="5">
    <source>
        <dbReference type="HAMAP-Rule" id="MF_00189"/>
    </source>
</evidence>
<dbReference type="NCBIfam" id="NF001325">
    <property type="entry name" value="PRK00259.1-3"/>
    <property type="match status" value="1"/>
</dbReference>
<reference evidence="6 7" key="1">
    <citation type="submission" date="2017-04" db="EMBL/GenBank/DDBJ databases">
        <authorList>
            <person name="Afonso C.L."/>
            <person name="Miller P.J."/>
            <person name="Scott M.A."/>
            <person name="Spackman E."/>
            <person name="Goraichik I."/>
            <person name="Dimitrov K.M."/>
            <person name="Suarez D.L."/>
            <person name="Swayne D.E."/>
        </authorList>
    </citation>
    <scope>NUCLEOTIDE SEQUENCE [LARGE SCALE GENOMIC DNA]</scope>
    <source>
        <strain evidence="6 7">DSM 23236</strain>
    </source>
</reference>
<name>A0A1W1XWI8_9NEIS</name>
<dbReference type="NCBIfam" id="TIGR00997">
    <property type="entry name" value="ispZ"/>
    <property type="match status" value="1"/>
</dbReference>
<dbReference type="RefSeq" id="WP_084092012.1">
    <property type="nucleotide sequence ID" value="NZ_FWXD01000021.1"/>
</dbReference>